<keyword evidence="5 6" id="KW-0472">Membrane</keyword>
<feature type="transmembrane region" description="Helical" evidence="6">
    <location>
        <begin position="204"/>
        <end position="226"/>
    </location>
</feature>
<evidence type="ECO:0000256" key="6">
    <source>
        <dbReference type="RuleBase" id="RU366058"/>
    </source>
</evidence>
<dbReference type="PANTHER" id="PTHR12677">
    <property type="entry name" value="GOLGI APPARATUS MEMBRANE PROTEIN TVP38-RELATED"/>
    <property type="match status" value="1"/>
</dbReference>
<evidence type="ECO:0000256" key="3">
    <source>
        <dbReference type="ARBA" id="ARBA00022692"/>
    </source>
</evidence>
<feature type="domain" description="VTT" evidence="7">
    <location>
        <begin position="109"/>
        <end position="227"/>
    </location>
</feature>
<dbReference type="EMBL" id="APND01000009">
    <property type="protein sequence ID" value="MES1930914.1"/>
    <property type="molecule type" value="Genomic_DNA"/>
</dbReference>
<evidence type="ECO:0000256" key="1">
    <source>
        <dbReference type="ARBA" id="ARBA00004651"/>
    </source>
</evidence>
<comment type="subcellular location">
    <subcellularLocation>
        <location evidence="1 6">Cell membrane</location>
        <topology evidence="1 6">Multi-pass membrane protein</topology>
    </subcellularLocation>
</comment>
<dbReference type="InterPro" id="IPR015414">
    <property type="entry name" value="TMEM64"/>
</dbReference>
<dbReference type="PANTHER" id="PTHR12677:SF59">
    <property type="entry name" value="GOLGI APPARATUS MEMBRANE PROTEIN TVP38-RELATED"/>
    <property type="match status" value="1"/>
</dbReference>
<sequence>MNMEMTASLLWLCLALAVIGLLVLVFALRRLVAAANNRSASSNWLLAAGGVLAAGLCVIDSVILWCLIEYSLLGIDFSSEGLRALMAQAGFWAPLASIALMVAHSFVPFPAEVIAIANGVAFGPWLGVAITWIGAMLGAIASYELARGLGPAARRRLIPTRYRARLDTFALNIGIAPLLVARFLPIVSFNLINYAAGLAGVPRLLFIGTTGLGILPLTVLSVLVGSQALELPLYIWIVGSVVLLLLLLLLVAVRFARRAIKRHDPKRQTGTSARYDARSDAPQ</sequence>
<dbReference type="Pfam" id="PF09335">
    <property type="entry name" value="VTT_dom"/>
    <property type="match status" value="1"/>
</dbReference>
<feature type="transmembrane region" description="Helical" evidence="6">
    <location>
        <begin position="233"/>
        <end position="256"/>
    </location>
</feature>
<name>A0ABV2B4V7_9GAMM</name>
<feature type="transmembrane region" description="Helical" evidence="6">
    <location>
        <begin position="89"/>
        <end position="107"/>
    </location>
</feature>
<dbReference type="Proteomes" id="UP001460888">
    <property type="component" value="Unassembled WGS sequence"/>
</dbReference>
<keyword evidence="3 6" id="KW-0812">Transmembrane</keyword>
<protein>
    <recommendedName>
        <fullName evidence="6">TVP38/TMEM64 family membrane protein</fullName>
    </recommendedName>
</protein>
<organism evidence="8 9">
    <name type="scientific">Salinisphaera dokdonensis CL-ES53</name>
    <dbReference type="NCBI Taxonomy" id="1304272"/>
    <lineage>
        <taxon>Bacteria</taxon>
        <taxon>Pseudomonadati</taxon>
        <taxon>Pseudomonadota</taxon>
        <taxon>Gammaproteobacteria</taxon>
        <taxon>Salinisphaerales</taxon>
        <taxon>Salinisphaeraceae</taxon>
        <taxon>Salinisphaera</taxon>
    </lineage>
</organism>
<keyword evidence="2 6" id="KW-1003">Cell membrane</keyword>
<reference evidence="8 9" key="1">
    <citation type="submission" date="2013-03" db="EMBL/GenBank/DDBJ databases">
        <title>Salinisphaera dokdonensis CL-ES53 Genome Sequencing.</title>
        <authorList>
            <person name="Li C."/>
            <person name="Lai Q."/>
            <person name="Shao Z."/>
        </authorList>
    </citation>
    <scope>NUCLEOTIDE SEQUENCE [LARGE SCALE GENOMIC DNA]</scope>
    <source>
        <strain evidence="8 9">CL-ES53</strain>
    </source>
</reference>
<proteinExistence type="inferred from homology"/>
<feature type="transmembrane region" description="Helical" evidence="6">
    <location>
        <begin position="164"/>
        <end position="184"/>
    </location>
</feature>
<accession>A0ABV2B4V7</accession>
<evidence type="ECO:0000313" key="9">
    <source>
        <dbReference type="Proteomes" id="UP001460888"/>
    </source>
</evidence>
<evidence type="ECO:0000256" key="4">
    <source>
        <dbReference type="ARBA" id="ARBA00022989"/>
    </source>
</evidence>
<evidence type="ECO:0000256" key="5">
    <source>
        <dbReference type="ARBA" id="ARBA00023136"/>
    </source>
</evidence>
<evidence type="ECO:0000259" key="7">
    <source>
        <dbReference type="Pfam" id="PF09335"/>
    </source>
</evidence>
<comment type="similarity">
    <text evidence="6">Belongs to the TVP38/TMEM64 family.</text>
</comment>
<dbReference type="InterPro" id="IPR032816">
    <property type="entry name" value="VTT_dom"/>
</dbReference>
<gene>
    <name evidence="8" type="ORF">SADO_16763</name>
</gene>
<keyword evidence="9" id="KW-1185">Reference proteome</keyword>
<keyword evidence="4 6" id="KW-1133">Transmembrane helix</keyword>
<feature type="transmembrane region" description="Helical" evidence="6">
    <location>
        <begin position="44"/>
        <end position="68"/>
    </location>
</feature>
<comment type="caution">
    <text evidence="8">The sequence shown here is derived from an EMBL/GenBank/DDBJ whole genome shotgun (WGS) entry which is preliminary data.</text>
</comment>
<evidence type="ECO:0000313" key="8">
    <source>
        <dbReference type="EMBL" id="MES1930914.1"/>
    </source>
</evidence>
<feature type="transmembrane region" description="Helical" evidence="6">
    <location>
        <begin position="113"/>
        <end position="143"/>
    </location>
</feature>
<evidence type="ECO:0000256" key="2">
    <source>
        <dbReference type="ARBA" id="ARBA00022475"/>
    </source>
</evidence>